<dbReference type="EMBL" id="ML994616">
    <property type="protein sequence ID" value="KAF2191914.1"/>
    <property type="molecule type" value="Genomic_DNA"/>
</dbReference>
<reference evidence="2" key="1">
    <citation type="journal article" date="2020" name="Stud. Mycol.">
        <title>101 Dothideomycetes genomes: a test case for predicting lifestyles and emergence of pathogens.</title>
        <authorList>
            <person name="Haridas S."/>
            <person name="Albert R."/>
            <person name="Binder M."/>
            <person name="Bloem J."/>
            <person name="Labutti K."/>
            <person name="Salamov A."/>
            <person name="Andreopoulos B."/>
            <person name="Baker S."/>
            <person name="Barry K."/>
            <person name="Bills G."/>
            <person name="Bluhm B."/>
            <person name="Cannon C."/>
            <person name="Castanera R."/>
            <person name="Culley D."/>
            <person name="Daum C."/>
            <person name="Ezra D."/>
            <person name="Gonzalez J."/>
            <person name="Henrissat B."/>
            <person name="Kuo A."/>
            <person name="Liang C."/>
            <person name="Lipzen A."/>
            <person name="Lutzoni F."/>
            <person name="Magnuson J."/>
            <person name="Mondo S."/>
            <person name="Nolan M."/>
            <person name="Ohm R."/>
            <person name="Pangilinan J."/>
            <person name="Park H.-J."/>
            <person name="Ramirez L."/>
            <person name="Alfaro M."/>
            <person name="Sun H."/>
            <person name="Tritt A."/>
            <person name="Yoshinaga Y."/>
            <person name="Zwiers L.-H."/>
            <person name="Turgeon B."/>
            <person name="Goodwin S."/>
            <person name="Spatafora J."/>
            <person name="Crous P."/>
            <person name="Grigoriev I."/>
        </authorList>
    </citation>
    <scope>NUCLEOTIDE SEQUENCE</scope>
    <source>
        <strain evidence="2">CBS 207.26</strain>
    </source>
</reference>
<protein>
    <submittedName>
        <fullName evidence="2">HET-domain-containing protein</fullName>
    </submittedName>
</protein>
<accession>A0A6A6EJS8</accession>
<dbReference type="Proteomes" id="UP000800200">
    <property type="component" value="Unassembled WGS sequence"/>
</dbReference>
<dbReference type="OrthoDB" id="2157530at2759"/>
<proteinExistence type="predicted"/>
<dbReference type="InterPro" id="IPR010730">
    <property type="entry name" value="HET"/>
</dbReference>
<evidence type="ECO:0000313" key="2">
    <source>
        <dbReference type="EMBL" id="KAF2191914.1"/>
    </source>
</evidence>
<organism evidence="2 3">
    <name type="scientific">Zopfia rhizophila CBS 207.26</name>
    <dbReference type="NCBI Taxonomy" id="1314779"/>
    <lineage>
        <taxon>Eukaryota</taxon>
        <taxon>Fungi</taxon>
        <taxon>Dikarya</taxon>
        <taxon>Ascomycota</taxon>
        <taxon>Pezizomycotina</taxon>
        <taxon>Dothideomycetes</taxon>
        <taxon>Dothideomycetes incertae sedis</taxon>
        <taxon>Zopfiaceae</taxon>
        <taxon>Zopfia</taxon>
    </lineage>
</organism>
<feature type="domain" description="Heterokaryon incompatibility" evidence="1">
    <location>
        <begin position="32"/>
        <end position="105"/>
    </location>
</feature>
<gene>
    <name evidence="2" type="ORF">K469DRAFT_555813</name>
</gene>
<dbReference type="PANTHER" id="PTHR24148">
    <property type="entry name" value="ANKYRIN REPEAT DOMAIN-CONTAINING PROTEIN 39 HOMOLOG-RELATED"/>
    <property type="match status" value="1"/>
</dbReference>
<dbReference type="InterPro" id="IPR052895">
    <property type="entry name" value="HetReg/Transcr_Mod"/>
</dbReference>
<dbReference type="PANTHER" id="PTHR24148:SF64">
    <property type="entry name" value="HETEROKARYON INCOMPATIBILITY DOMAIN-CONTAINING PROTEIN"/>
    <property type="match status" value="1"/>
</dbReference>
<evidence type="ECO:0000259" key="1">
    <source>
        <dbReference type="Pfam" id="PF06985"/>
    </source>
</evidence>
<sequence length="106" mass="12012">QIRLLTIHPSDEDTSPLSYSLDYKSLFKAPPFAALLYCWGKLKDEVNITVNSLTVPVTANLYSALMRLRAEGLKCVWVDALCINQQDKDEKSYQVKRMGAIFQKAD</sequence>
<dbReference type="Pfam" id="PF06985">
    <property type="entry name" value="HET"/>
    <property type="match status" value="1"/>
</dbReference>
<dbReference type="AlphaFoldDB" id="A0A6A6EJS8"/>
<name>A0A6A6EJS8_9PEZI</name>
<keyword evidence="3" id="KW-1185">Reference proteome</keyword>
<feature type="non-terminal residue" evidence="2">
    <location>
        <position position="1"/>
    </location>
</feature>
<evidence type="ECO:0000313" key="3">
    <source>
        <dbReference type="Proteomes" id="UP000800200"/>
    </source>
</evidence>